<dbReference type="OrthoDB" id="6118617at2"/>
<dbReference type="STRING" id="395493.BegalDRAFT_0219"/>
<keyword evidence="3" id="KW-1185">Reference proteome</keyword>
<feature type="transmembrane region" description="Helical" evidence="1">
    <location>
        <begin position="103"/>
        <end position="122"/>
    </location>
</feature>
<reference evidence="2 3" key="1">
    <citation type="submission" date="2011-11" db="EMBL/GenBank/DDBJ databases">
        <title>Improved High-Quality Draft sequence of Beggiatoa alba B18lD.</title>
        <authorList>
            <consortium name="US DOE Joint Genome Institute"/>
            <person name="Lucas S."/>
            <person name="Han J."/>
            <person name="Lapidus A."/>
            <person name="Cheng J.-F."/>
            <person name="Goodwin L."/>
            <person name="Pitluck S."/>
            <person name="Peters L."/>
            <person name="Mikhailova N."/>
            <person name="Held B."/>
            <person name="Detter J.C."/>
            <person name="Han C."/>
            <person name="Tapia R."/>
            <person name="Land M."/>
            <person name="Hauser L."/>
            <person name="Kyrpides N."/>
            <person name="Ivanova N."/>
            <person name="Pagani I."/>
            <person name="Samuel K."/>
            <person name="Teske A."/>
            <person name="Mueller J."/>
            <person name="Woyke T."/>
        </authorList>
    </citation>
    <scope>NUCLEOTIDE SEQUENCE [LARGE SCALE GENOMIC DNA]</scope>
    <source>
        <strain evidence="2 3">B18LD</strain>
    </source>
</reference>
<evidence type="ECO:0000313" key="3">
    <source>
        <dbReference type="Proteomes" id="UP000005744"/>
    </source>
</evidence>
<dbReference type="AlphaFoldDB" id="I3CBZ8"/>
<feature type="transmembrane region" description="Helical" evidence="1">
    <location>
        <begin position="21"/>
        <end position="43"/>
    </location>
</feature>
<keyword evidence="1" id="KW-0472">Membrane</keyword>
<evidence type="ECO:0000256" key="1">
    <source>
        <dbReference type="SAM" id="Phobius"/>
    </source>
</evidence>
<protein>
    <submittedName>
        <fullName evidence="2">Uncharacterized protein</fullName>
    </submittedName>
</protein>
<dbReference type="RefSeq" id="WP_002682790.1">
    <property type="nucleotide sequence ID" value="NZ_JH600070.1"/>
</dbReference>
<name>I3CBZ8_9GAMM</name>
<keyword evidence="1" id="KW-1133">Transmembrane helix</keyword>
<feature type="transmembrane region" description="Helical" evidence="1">
    <location>
        <begin position="74"/>
        <end position="97"/>
    </location>
</feature>
<dbReference type="EMBL" id="JH600070">
    <property type="protein sequence ID" value="EIJ41141.1"/>
    <property type="molecule type" value="Genomic_DNA"/>
</dbReference>
<dbReference type="eggNOG" id="ENOG5032W0Z">
    <property type="taxonomic scope" value="Bacteria"/>
</dbReference>
<sequence length="147" mass="17061">MSTILHWIFPKKHRYFNGLRWIRITLRTLHIIGVVGLGGGILFDIPPQHWHSYLYLVTFTGFGLIGLELWTNAVWLVQLGGIVILSKLFLIFLLLHIPHYEKFFLLSILIMSGIISHAPAFIRHFSLWHKKPIDYLPLADEQNQSPP</sequence>
<evidence type="ECO:0000313" key="2">
    <source>
        <dbReference type="EMBL" id="EIJ41141.1"/>
    </source>
</evidence>
<dbReference type="Proteomes" id="UP000005744">
    <property type="component" value="Unassembled WGS sequence"/>
</dbReference>
<organism evidence="2 3">
    <name type="scientific">Beggiatoa alba B18LD</name>
    <dbReference type="NCBI Taxonomy" id="395493"/>
    <lineage>
        <taxon>Bacteria</taxon>
        <taxon>Pseudomonadati</taxon>
        <taxon>Pseudomonadota</taxon>
        <taxon>Gammaproteobacteria</taxon>
        <taxon>Thiotrichales</taxon>
        <taxon>Thiotrichaceae</taxon>
        <taxon>Beggiatoa</taxon>
    </lineage>
</organism>
<gene>
    <name evidence="2" type="ORF">BegalDRAFT_0219</name>
</gene>
<accession>I3CBZ8</accession>
<proteinExistence type="predicted"/>
<keyword evidence="1" id="KW-0812">Transmembrane</keyword>
<dbReference type="HOGENOM" id="CLU_155271_0_0_6"/>